<dbReference type="AlphaFoldDB" id="A0A4U6UKD9"/>
<reference evidence="1" key="1">
    <citation type="submission" date="2019-03" db="EMBL/GenBank/DDBJ databases">
        <title>WGS assembly of Setaria viridis.</title>
        <authorList>
            <person name="Huang P."/>
            <person name="Jenkins J."/>
            <person name="Grimwood J."/>
            <person name="Barry K."/>
            <person name="Healey A."/>
            <person name="Mamidi S."/>
            <person name="Sreedasyam A."/>
            <person name="Shu S."/>
            <person name="Feldman M."/>
            <person name="Wu J."/>
            <person name="Yu Y."/>
            <person name="Chen C."/>
            <person name="Johnson J."/>
            <person name="Rokhsar D."/>
            <person name="Baxter I."/>
            <person name="Schmutz J."/>
            <person name="Brutnell T."/>
            <person name="Kellogg E."/>
        </authorList>
    </citation>
    <scope>NUCLEOTIDE SEQUENCE [LARGE SCALE GENOMIC DNA]</scope>
</reference>
<dbReference type="Proteomes" id="UP000298652">
    <property type="component" value="Chromosome 5"/>
</dbReference>
<keyword evidence="2" id="KW-1185">Reference proteome</keyword>
<evidence type="ECO:0000313" key="2">
    <source>
        <dbReference type="Proteomes" id="UP000298652"/>
    </source>
</evidence>
<proteinExistence type="predicted"/>
<protein>
    <submittedName>
        <fullName evidence="1">Uncharacterized protein</fullName>
    </submittedName>
</protein>
<evidence type="ECO:0000313" key="1">
    <source>
        <dbReference type="EMBL" id="TKW15555.1"/>
    </source>
</evidence>
<sequence length="32" mass="3886">MLLAMLIKFCSVHCLYYYVYLSDEIELFNVNH</sequence>
<name>A0A4U6UKD9_SETVI</name>
<accession>A0A4U6UKD9</accession>
<dbReference type="Gramene" id="TKW15555">
    <property type="protein sequence ID" value="TKW15555"/>
    <property type="gene ID" value="SEVIR_5G245233v2"/>
</dbReference>
<organism evidence="1 2">
    <name type="scientific">Setaria viridis</name>
    <name type="common">Green bristlegrass</name>
    <name type="synonym">Setaria italica subsp. viridis</name>
    <dbReference type="NCBI Taxonomy" id="4556"/>
    <lineage>
        <taxon>Eukaryota</taxon>
        <taxon>Viridiplantae</taxon>
        <taxon>Streptophyta</taxon>
        <taxon>Embryophyta</taxon>
        <taxon>Tracheophyta</taxon>
        <taxon>Spermatophyta</taxon>
        <taxon>Magnoliopsida</taxon>
        <taxon>Liliopsida</taxon>
        <taxon>Poales</taxon>
        <taxon>Poaceae</taxon>
        <taxon>PACMAD clade</taxon>
        <taxon>Panicoideae</taxon>
        <taxon>Panicodae</taxon>
        <taxon>Paniceae</taxon>
        <taxon>Cenchrinae</taxon>
        <taxon>Setaria</taxon>
    </lineage>
</organism>
<gene>
    <name evidence="1" type="ORF">SEVIR_5G245233v2</name>
</gene>
<dbReference type="EMBL" id="CM016556">
    <property type="protein sequence ID" value="TKW15555.1"/>
    <property type="molecule type" value="Genomic_DNA"/>
</dbReference>